<evidence type="ECO:0000256" key="3">
    <source>
        <dbReference type="ARBA" id="ARBA00023125"/>
    </source>
</evidence>
<dbReference type="EMBL" id="ADBJ01000020">
    <property type="protein sequence ID" value="EFA82238.1"/>
    <property type="molecule type" value="Genomic_DNA"/>
</dbReference>
<dbReference type="PROSITE" id="PS50066">
    <property type="entry name" value="MADS_BOX_2"/>
    <property type="match status" value="1"/>
</dbReference>
<dbReference type="InterPro" id="IPR002100">
    <property type="entry name" value="TF_MADSbox"/>
</dbReference>
<dbReference type="GO" id="GO:0046983">
    <property type="term" value="F:protein dimerization activity"/>
    <property type="evidence" value="ECO:0007669"/>
    <property type="project" value="InterPro"/>
</dbReference>
<feature type="compositionally biased region" description="Pro residues" evidence="6">
    <location>
        <begin position="317"/>
        <end position="328"/>
    </location>
</feature>
<feature type="compositionally biased region" description="Basic and acidic residues" evidence="6">
    <location>
        <begin position="18"/>
        <end position="28"/>
    </location>
</feature>
<sequence length="557" mass="65022">MDVRDDSSDESGGSSPGKNKEKIRRSTEIKYIEDRNRRKVTKCKRKRGISKKFEELSKLTGAQMLLVIVSKDRLACWSTDKFKPFVQPYGMTLIRNCLEPNSESLFHEVEEGSPLNDSTFMSHNYYDSLLEKNNQIQVNNVKNSSKNNSYSSSSSSSSNNSKQEESGDSDSSTNQTAPQITTTNLLFQKPISTSTSTLTKTIIHSKLPIKETIHTVPSNPIIKKPTPITPTENNQLPPLKTIHNQHPVRVQPSTKILFQKENNIHNQNSSTIHVNPQYKRQFHQYQNDQYMPSILKRLQSENASYVPQSQYSFPNQPHQPPQQQPQPQPQQQKPQQPQQQQQQQQHSVLKLLQPSHHSFQGNQHQLPTHQNDFHNRSVPSYIQRDIQKPKYNQVEFQQHRLTKSDNHLHIQTNPQYVYYSQPPSPNQSRDNNYIMFSHPNIYQNSYVPNQRQDVYTLPSYNYSTTPNHQQLFNNYQQTHSQQHHQHLQPIQTNTNHYQNQQEIEVNTMSIKNTLLFESVPYRGFQEEDDDEDDEGIRYSKKLRTKPKLIPFFHKDWN</sequence>
<dbReference type="SMART" id="SM00432">
    <property type="entry name" value="MADS"/>
    <property type="match status" value="1"/>
</dbReference>
<dbReference type="PRINTS" id="PR00404">
    <property type="entry name" value="MADSDOMAIN"/>
</dbReference>
<gene>
    <name evidence="8" type="ORF">PPL_04661</name>
</gene>
<feature type="domain" description="MADS-box" evidence="7">
    <location>
        <begin position="22"/>
        <end position="70"/>
    </location>
</feature>
<evidence type="ECO:0000313" key="8">
    <source>
        <dbReference type="EMBL" id="EFA82238.1"/>
    </source>
</evidence>
<evidence type="ECO:0000313" key="9">
    <source>
        <dbReference type="Proteomes" id="UP000001396"/>
    </source>
</evidence>
<dbReference type="RefSeq" id="XP_020434355.1">
    <property type="nucleotide sequence ID" value="XM_020575560.1"/>
</dbReference>
<dbReference type="AlphaFoldDB" id="D3B870"/>
<reference evidence="8 9" key="1">
    <citation type="journal article" date="2011" name="Genome Res.">
        <title>Phylogeny-wide analysis of social amoeba genomes highlights ancient origins for complex intercellular communication.</title>
        <authorList>
            <person name="Heidel A.J."/>
            <person name="Lawal H.M."/>
            <person name="Felder M."/>
            <person name="Schilde C."/>
            <person name="Helps N.R."/>
            <person name="Tunggal B."/>
            <person name="Rivero F."/>
            <person name="John U."/>
            <person name="Schleicher M."/>
            <person name="Eichinger L."/>
            <person name="Platzer M."/>
            <person name="Noegel A.A."/>
            <person name="Schaap P."/>
            <person name="Gloeckner G."/>
        </authorList>
    </citation>
    <scope>NUCLEOTIDE SEQUENCE [LARGE SCALE GENOMIC DNA]</scope>
    <source>
        <strain evidence="9">ATCC 26659 / Pp 5 / PN500</strain>
    </source>
</reference>
<dbReference type="GO" id="GO:0003677">
    <property type="term" value="F:DNA binding"/>
    <property type="evidence" value="ECO:0007669"/>
    <property type="project" value="UniProtKB-KW"/>
</dbReference>
<keyword evidence="4" id="KW-0804">Transcription</keyword>
<keyword evidence="3" id="KW-0238">DNA-binding</keyword>
<evidence type="ECO:0000256" key="5">
    <source>
        <dbReference type="ARBA" id="ARBA00023242"/>
    </source>
</evidence>
<dbReference type="GO" id="GO:0005634">
    <property type="term" value="C:nucleus"/>
    <property type="evidence" value="ECO:0007669"/>
    <property type="project" value="UniProtKB-SubCell"/>
</dbReference>
<feature type="region of interest" description="Disordered" evidence="6">
    <location>
        <begin position="308"/>
        <end position="348"/>
    </location>
</feature>
<dbReference type="GeneID" id="31360148"/>
<dbReference type="Proteomes" id="UP000001396">
    <property type="component" value="Unassembled WGS sequence"/>
</dbReference>
<protein>
    <recommendedName>
        <fullName evidence="7">MADS-box domain-containing protein</fullName>
    </recommendedName>
</protein>
<feature type="region of interest" description="Disordered" evidence="6">
    <location>
        <begin position="1"/>
        <end position="28"/>
    </location>
</feature>
<dbReference type="Pfam" id="PF00319">
    <property type="entry name" value="SRF-TF"/>
    <property type="match status" value="1"/>
</dbReference>
<dbReference type="InterPro" id="IPR036879">
    <property type="entry name" value="TF_MADSbox_sf"/>
</dbReference>
<proteinExistence type="predicted"/>
<dbReference type="Gene3D" id="3.40.1810.10">
    <property type="entry name" value="Transcription factor, MADS-box"/>
    <property type="match status" value="1"/>
</dbReference>
<name>D3B870_HETP5</name>
<keyword evidence="5" id="KW-0539">Nucleus</keyword>
<evidence type="ECO:0000256" key="6">
    <source>
        <dbReference type="SAM" id="MobiDB-lite"/>
    </source>
</evidence>
<evidence type="ECO:0000259" key="7">
    <source>
        <dbReference type="PROSITE" id="PS50066"/>
    </source>
</evidence>
<evidence type="ECO:0000256" key="4">
    <source>
        <dbReference type="ARBA" id="ARBA00023163"/>
    </source>
</evidence>
<dbReference type="InParanoid" id="D3B870"/>
<dbReference type="SUPFAM" id="SSF55455">
    <property type="entry name" value="SRF-like"/>
    <property type="match status" value="1"/>
</dbReference>
<accession>D3B870</accession>
<comment type="subcellular location">
    <subcellularLocation>
        <location evidence="1">Nucleus</location>
    </subcellularLocation>
</comment>
<feature type="compositionally biased region" description="Low complexity" evidence="6">
    <location>
        <begin position="329"/>
        <end position="345"/>
    </location>
</feature>
<keyword evidence="9" id="KW-1185">Reference proteome</keyword>
<feature type="region of interest" description="Disordered" evidence="6">
    <location>
        <begin position="142"/>
        <end position="184"/>
    </location>
</feature>
<feature type="compositionally biased region" description="Polar residues" evidence="6">
    <location>
        <begin position="169"/>
        <end position="184"/>
    </location>
</feature>
<evidence type="ECO:0000256" key="1">
    <source>
        <dbReference type="ARBA" id="ARBA00004123"/>
    </source>
</evidence>
<comment type="caution">
    <text evidence="8">The sequence shown here is derived from an EMBL/GenBank/DDBJ whole genome shotgun (WGS) entry which is preliminary data.</text>
</comment>
<feature type="compositionally biased region" description="Low complexity" evidence="6">
    <location>
        <begin position="142"/>
        <end position="161"/>
    </location>
</feature>
<dbReference type="STRING" id="670386.D3B870"/>
<organism evidence="8 9">
    <name type="scientific">Heterostelium pallidum (strain ATCC 26659 / Pp 5 / PN500)</name>
    <name type="common">Cellular slime mold</name>
    <name type="synonym">Polysphondylium pallidum</name>
    <dbReference type="NCBI Taxonomy" id="670386"/>
    <lineage>
        <taxon>Eukaryota</taxon>
        <taxon>Amoebozoa</taxon>
        <taxon>Evosea</taxon>
        <taxon>Eumycetozoa</taxon>
        <taxon>Dictyostelia</taxon>
        <taxon>Acytosteliales</taxon>
        <taxon>Acytosteliaceae</taxon>
        <taxon>Heterostelium</taxon>
    </lineage>
</organism>
<evidence type="ECO:0000256" key="2">
    <source>
        <dbReference type="ARBA" id="ARBA00023015"/>
    </source>
</evidence>
<keyword evidence="2" id="KW-0805">Transcription regulation</keyword>